<dbReference type="GeneID" id="81443522"/>
<evidence type="ECO:0000256" key="3">
    <source>
        <dbReference type="ARBA" id="ARBA00023125"/>
    </source>
</evidence>
<dbReference type="InterPro" id="IPR051127">
    <property type="entry name" value="Fungal_SecMet_Regulators"/>
</dbReference>
<dbReference type="Pfam" id="PF00172">
    <property type="entry name" value="Zn_clus"/>
    <property type="match status" value="1"/>
</dbReference>
<dbReference type="GO" id="GO:0005634">
    <property type="term" value="C:nucleus"/>
    <property type="evidence" value="ECO:0007669"/>
    <property type="project" value="TreeGrafter"/>
</dbReference>
<evidence type="ECO:0000256" key="4">
    <source>
        <dbReference type="ARBA" id="ARBA00023163"/>
    </source>
</evidence>
<keyword evidence="2" id="KW-0805">Transcription regulation</keyword>
<dbReference type="SMART" id="SM00066">
    <property type="entry name" value="GAL4"/>
    <property type="match status" value="1"/>
</dbReference>
<sequence length="308" mass="33684">MALQSRRPQRRRVNRACNTCRKSRIRCDGIRPRCGTCHRRREECSYNDGPPGSRTIPQSKPSHGAVPAPFNSFSTNLEVSGNLGPVPIGDEDDVGVTAMGLVSKSPKGDYATGKEHFGESSAIAFIQQLQDTLRIDSTVSSPNAGQTRSQRLGHQEGPLHETGISSLPPRPLADHLVSCYFSRIHSLYPFVHEPAFRDAYQSLWEPGQPGSTKIKARGLGLGSLDVSSTTFYFALNAVFALGCQFSDVVQVDREVTSEAFFKLCKPALDLNYLENGDLALCQTLLLMAHYLQSSSTKPLLACNRNGLS</sequence>
<dbReference type="InterPro" id="IPR036864">
    <property type="entry name" value="Zn2-C6_fun-type_DNA-bd_sf"/>
</dbReference>
<organism evidence="8 9">
    <name type="scientific">Penicillium cataractarum</name>
    <dbReference type="NCBI Taxonomy" id="2100454"/>
    <lineage>
        <taxon>Eukaryota</taxon>
        <taxon>Fungi</taxon>
        <taxon>Dikarya</taxon>
        <taxon>Ascomycota</taxon>
        <taxon>Pezizomycotina</taxon>
        <taxon>Eurotiomycetes</taxon>
        <taxon>Eurotiomycetidae</taxon>
        <taxon>Eurotiales</taxon>
        <taxon>Aspergillaceae</taxon>
        <taxon>Penicillium</taxon>
    </lineage>
</organism>
<dbReference type="GO" id="GO:0006351">
    <property type="term" value="P:DNA-templated transcription"/>
    <property type="evidence" value="ECO:0007669"/>
    <property type="project" value="InterPro"/>
</dbReference>
<reference evidence="8" key="1">
    <citation type="submission" date="2022-11" db="EMBL/GenBank/DDBJ databases">
        <authorList>
            <person name="Petersen C."/>
        </authorList>
    </citation>
    <scope>NUCLEOTIDE SEQUENCE</scope>
    <source>
        <strain evidence="8">IBT 29864</strain>
    </source>
</reference>
<comment type="caution">
    <text evidence="8">The sequence shown here is derived from an EMBL/GenBank/DDBJ whole genome shotgun (WGS) entry which is preliminary data.</text>
</comment>
<dbReference type="PROSITE" id="PS50048">
    <property type="entry name" value="ZN2_CY6_FUNGAL_2"/>
    <property type="match status" value="1"/>
</dbReference>
<dbReference type="OrthoDB" id="3364175at2759"/>
<evidence type="ECO:0000256" key="2">
    <source>
        <dbReference type="ARBA" id="ARBA00023015"/>
    </source>
</evidence>
<dbReference type="Gene3D" id="4.10.240.10">
    <property type="entry name" value="Zn(2)-C6 fungal-type DNA-binding domain"/>
    <property type="match status" value="1"/>
</dbReference>
<protein>
    <recommendedName>
        <fullName evidence="7">Zn(2)-C6 fungal-type domain-containing protein</fullName>
    </recommendedName>
</protein>
<evidence type="ECO:0000256" key="5">
    <source>
        <dbReference type="ARBA" id="ARBA00023242"/>
    </source>
</evidence>
<keyword evidence="9" id="KW-1185">Reference proteome</keyword>
<feature type="domain" description="Zn(2)-C6 fungal-type" evidence="7">
    <location>
        <begin position="16"/>
        <end position="46"/>
    </location>
</feature>
<feature type="region of interest" description="Disordered" evidence="6">
    <location>
        <begin position="42"/>
        <end position="68"/>
    </location>
</feature>
<accession>A0A9W9RF12</accession>
<evidence type="ECO:0000259" key="7">
    <source>
        <dbReference type="PROSITE" id="PS50048"/>
    </source>
</evidence>
<dbReference type="PROSITE" id="PS00463">
    <property type="entry name" value="ZN2_CY6_FUNGAL_1"/>
    <property type="match status" value="1"/>
</dbReference>
<dbReference type="Proteomes" id="UP001147782">
    <property type="component" value="Unassembled WGS sequence"/>
</dbReference>
<dbReference type="GO" id="GO:0008270">
    <property type="term" value="F:zinc ion binding"/>
    <property type="evidence" value="ECO:0007669"/>
    <property type="project" value="InterPro"/>
</dbReference>
<dbReference type="PANTHER" id="PTHR47424">
    <property type="entry name" value="REGULATORY PROTEIN GAL4"/>
    <property type="match status" value="1"/>
</dbReference>
<reference evidence="8" key="2">
    <citation type="journal article" date="2023" name="IMA Fungus">
        <title>Comparative genomic study of the Penicillium genus elucidates a diverse pangenome and 15 lateral gene transfer events.</title>
        <authorList>
            <person name="Petersen C."/>
            <person name="Sorensen T."/>
            <person name="Nielsen M.R."/>
            <person name="Sondergaard T.E."/>
            <person name="Sorensen J.L."/>
            <person name="Fitzpatrick D.A."/>
            <person name="Frisvad J.C."/>
            <person name="Nielsen K.L."/>
        </authorList>
    </citation>
    <scope>NUCLEOTIDE SEQUENCE</scope>
    <source>
        <strain evidence="8">IBT 29864</strain>
    </source>
</reference>
<dbReference type="GO" id="GO:0000978">
    <property type="term" value="F:RNA polymerase II cis-regulatory region sequence-specific DNA binding"/>
    <property type="evidence" value="ECO:0007669"/>
    <property type="project" value="TreeGrafter"/>
</dbReference>
<keyword evidence="3" id="KW-0238">DNA-binding</keyword>
<keyword evidence="5" id="KW-0539">Nucleus</keyword>
<feature type="compositionally biased region" description="Polar residues" evidence="6">
    <location>
        <begin position="138"/>
        <end position="152"/>
    </location>
</feature>
<dbReference type="GO" id="GO:0000981">
    <property type="term" value="F:DNA-binding transcription factor activity, RNA polymerase II-specific"/>
    <property type="evidence" value="ECO:0007669"/>
    <property type="project" value="InterPro"/>
</dbReference>
<dbReference type="InterPro" id="IPR007219">
    <property type="entry name" value="XnlR_reg_dom"/>
</dbReference>
<proteinExistence type="predicted"/>
<keyword evidence="1" id="KW-0479">Metal-binding</keyword>
<evidence type="ECO:0000313" key="9">
    <source>
        <dbReference type="Proteomes" id="UP001147782"/>
    </source>
</evidence>
<evidence type="ECO:0000256" key="1">
    <source>
        <dbReference type="ARBA" id="ARBA00022723"/>
    </source>
</evidence>
<gene>
    <name evidence="8" type="ORF">N7496_011430</name>
</gene>
<dbReference type="SUPFAM" id="SSF57701">
    <property type="entry name" value="Zn2/Cys6 DNA-binding domain"/>
    <property type="match status" value="1"/>
</dbReference>
<dbReference type="RefSeq" id="XP_056550303.1">
    <property type="nucleotide sequence ID" value="XM_056704343.1"/>
</dbReference>
<dbReference type="InterPro" id="IPR001138">
    <property type="entry name" value="Zn2Cys6_DnaBD"/>
</dbReference>
<dbReference type="AlphaFoldDB" id="A0A9W9RF12"/>
<evidence type="ECO:0000313" key="8">
    <source>
        <dbReference type="EMBL" id="KAJ5359017.1"/>
    </source>
</evidence>
<dbReference type="EMBL" id="JAPZBS010000009">
    <property type="protein sequence ID" value="KAJ5359017.1"/>
    <property type="molecule type" value="Genomic_DNA"/>
</dbReference>
<dbReference type="Pfam" id="PF04082">
    <property type="entry name" value="Fungal_trans"/>
    <property type="match status" value="1"/>
</dbReference>
<name>A0A9W9RF12_9EURO</name>
<dbReference type="CDD" id="cd12148">
    <property type="entry name" value="fungal_TF_MHR"/>
    <property type="match status" value="1"/>
</dbReference>
<dbReference type="CDD" id="cd00067">
    <property type="entry name" value="GAL4"/>
    <property type="match status" value="1"/>
</dbReference>
<dbReference type="PANTHER" id="PTHR47424:SF4">
    <property type="entry name" value="ZN(II)2CYS6 TRANSCRIPTION FACTOR (EUROFUNG)"/>
    <property type="match status" value="1"/>
</dbReference>
<feature type="region of interest" description="Disordered" evidence="6">
    <location>
        <begin position="138"/>
        <end position="166"/>
    </location>
</feature>
<keyword evidence="4" id="KW-0804">Transcription</keyword>
<dbReference type="GO" id="GO:0000435">
    <property type="term" value="P:positive regulation of transcription from RNA polymerase II promoter by galactose"/>
    <property type="evidence" value="ECO:0007669"/>
    <property type="project" value="TreeGrafter"/>
</dbReference>
<evidence type="ECO:0000256" key="6">
    <source>
        <dbReference type="SAM" id="MobiDB-lite"/>
    </source>
</evidence>